<dbReference type="SUPFAM" id="SSF55895">
    <property type="entry name" value="Ribonuclease Rh-like"/>
    <property type="match status" value="1"/>
</dbReference>
<dbReference type="OrthoDB" id="967166at2759"/>
<dbReference type="GO" id="GO:0003723">
    <property type="term" value="F:RNA binding"/>
    <property type="evidence" value="ECO:0007669"/>
    <property type="project" value="InterPro"/>
</dbReference>
<evidence type="ECO:0000313" key="2">
    <source>
        <dbReference type="EMBL" id="KAG8481333.1"/>
    </source>
</evidence>
<comment type="caution">
    <text evidence="2">The sequence shown here is derived from an EMBL/GenBank/DDBJ whole genome shotgun (WGS) entry which is preliminary data.</text>
</comment>
<sequence length="344" mass="39685">MNGKCMENALITLTIPLLVRFRPGTTKTVQEFVDEVFDVLKAYPEIACNQNSNSTRKQLWEIRLCYDRPKLEKLPNKLLNCTHQLPVRSGRRIGPCGKMTDRIIFPLVCLTIHVMGLRHNIDPLNNGIDNFIRIFPCVTIWLISKYLLLAVAVVCLSTCFRLYSQLSSLNISTLIHHQVKGLASPPTIISNGRLLHDMERYFDTSNPFRIHKTTAFLFSFFTTFSLTNNLFVPYKFYFILIAKKLASQYQKEADKRNPGMETCEEVRKKAEEALLAQMKLTTMWEMRARQKGWREKVTKSNAQTQAANKQHAVDTICALNRNSGVSFRYFMCKKIIDRTCSRIN</sequence>
<dbReference type="PANTHER" id="PTHR32254">
    <property type="entry name" value="EXPRESSED PROTEIN"/>
    <property type="match status" value="1"/>
</dbReference>
<accession>A0A8J5YDR7</accession>
<dbReference type="Pfam" id="PF06364">
    <property type="entry name" value="DUF1068"/>
    <property type="match status" value="1"/>
</dbReference>
<keyword evidence="3" id="KW-1185">Reference proteome</keyword>
<gene>
    <name evidence="2" type="ORF">CXB51_026270</name>
</gene>
<dbReference type="InterPro" id="IPR036430">
    <property type="entry name" value="RNase_T2-like_sf"/>
</dbReference>
<evidence type="ECO:0000313" key="3">
    <source>
        <dbReference type="Proteomes" id="UP000701853"/>
    </source>
</evidence>
<dbReference type="AlphaFoldDB" id="A0A8J5YDR7"/>
<organism evidence="2 3">
    <name type="scientific">Gossypium anomalum</name>
    <dbReference type="NCBI Taxonomy" id="47600"/>
    <lineage>
        <taxon>Eukaryota</taxon>
        <taxon>Viridiplantae</taxon>
        <taxon>Streptophyta</taxon>
        <taxon>Embryophyta</taxon>
        <taxon>Tracheophyta</taxon>
        <taxon>Spermatophyta</taxon>
        <taxon>Magnoliopsida</taxon>
        <taxon>eudicotyledons</taxon>
        <taxon>Gunneridae</taxon>
        <taxon>Pentapetalae</taxon>
        <taxon>rosids</taxon>
        <taxon>malvids</taxon>
        <taxon>Malvales</taxon>
        <taxon>Malvaceae</taxon>
        <taxon>Malvoideae</taxon>
        <taxon>Gossypium</taxon>
    </lineage>
</organism>
<dbReference type="Proteomes" id="UP000701853">
    <property type="component" value="Chromosome 10"/>
</dbReference>
<dbReference type="InterPro" id="IPR010471">
    <property type="entry name" value="DUF1068"/>
</dbReference>
<name>A0A8J5YDR7_9ROSI</name>
<dbReference type="PANTHER" id="PTHR32254:SF14">
    <property type="entry name" value="EXPRESSED PROTEIN"/>
    <property type="match status" value="1"/>
</dbReference>
<dbReference type="GO" id="GO:0033897">
    <property type="term" value="F:ribonuclease T2 activity"/>
    <property type="evidence" value="ECO:0007669"/>
    <property type="project" value="InterPro"/>
</dbReference>
<keyword evidence="1" id="KW-0812">Transmembrane</keyword>
<protein>
    <submittedName>
        <fullName evidence="2">Uncharacterized protein</fullName>
    </submittedName>
</protein>
<keyword evidence="1" id="KW-0472">Membrane</keyword>
<proteinExistence type="predicted"/>
<keyword evidence="1" id="KW-1133">Transmembrane helix</keyword>
<dbReference type="EMBL" id="JAHUZN010000010">
    <property type="protein sequence ID" value="KAG8481333.1"/>
    <property type="molecule type" value="Genomic_DNA"/>
</dbReference>
<feature type="transmembrane region" description="Helical" evidence="1">
    <location>
        <begin position="141"/>
        <end position="163"/>
    </location>
</feature>
<reference evidence="2 3" key="1">
    <citation type="journal article" date="2021" name="bioRxiv">
        <title>The Gossypium anomalum genome as a resource for cotton improvement and evolutionary analysis of hybrid incompatibility.</title>
        <authorList>
            <person name="Grover C.E."/>
            <person name="Yuan D."/>
            <person name="Arick M.A."/>
            <person name="Miller E.R."/>
            <person name="Hu G."/>
            <person name="Peterson D.G."/>
            <person name="Wendel J.F."/>
            <person name="Udall J.A."/>
        </authorList>
    </citation>
    <scope>NUCLEOTIDE SEQUENCE [LARGE SCALE GENOMIC DNA]</scope>
    <source>
        <strain evidence="2">JFW-Udall</strain>
        <tissue evidence="2">Leaf</tissue>
    </source>
</reference>
<evidence type="ECO:0000256" key="1">
    <source>
        <dbReference type="SAM" id="Phobius"/>
    </source>
</evidence>